<reference evidence="1 2" key="1">
    <citation type="journal article" date="2023" name="Nucleic Acids Res.">
        <title>The hologenome of Daphnia magna reveals possible DNA methylation and microbiome-mediated evolution of the host genome.</title>
        <authorList>
            <person name="Chaturvedi A."/>
            <person name="Li X."/>
            <person name="Dhandapani V."/>
            <person name="Marshall H."/>
            <person name="Kissane S."/>
            <person name="Cuenca-Cambronero M."/>
            <person name="Asole G."/>
            <person name="Calvet F."/>
            <person name="Ruiz-Romero M."/>
            <person name="Marangio P."/>
            <person name="Guigo R."/>
            <person name="Rago D."/>
            <person name="Mirbahai L."/>
            <person name="Eastwood N."/>
            <person name="Colbourne J.K."/>
            <person name="Zhou J."/>
            <person name="Mallon E."/>
            <person name="Orsini L."/>
        </authorList>
    </citation>
    <scope>NUCLEOTIDE SEQUENCE [LARGE SCALE GENOMIC DNA]</scope>
    <source>
        <strain evidence="1">LRV0_1</strain>
    </source>
</reference>
<keyword evidence="2" id="KW-1185">Reference proteome</keyword>
<protein>
    <submittedName>
        <fullName evidence="1">Uncharacterized protein</fullName>
    </submittedName>
</protein>
<evidence type="ECO:0000313" key="1">
    <source>
        <dbReference type="EMBL" id="KAK4007149.1"/>
    </source>
</evidence>
<dbReference type="EMBL" id="JAOYFB010000002">
    <property type="protein sequence ID" value="KAK4007149.1"/>
    <property type="molecule type" value="Genomic_DNA"/>
</dbReference>
<evidence type="ECO:0000313" key="2">
    <source>
        <dbReference type="Proteomes" id="UP001234178"/>
    </source>
</evidence>
<gene>
    <name evidence="1" type="ORF">OUZ56_012310</name>
</gene>
<accession>A0ABQ9Z2T4</accession>
<proteinExistence type="predicted"/>
<dbReference type="PANTHER" id="PTHR45964">
    <property type="entry name" value="WSCD FAMILY MEMBER CG9164"/>
    <property type="match status" value="1"/>
</dbReference>
<comment type="caution">
    <text evidence="1">The sequence shown here is derived from an EMBL/GenBank/DDBJ whole genome shotgun (WGS) entry which is preliminary data.</text>
</comment>
<sequence>MANNNLKFLKSSNEIRAEGNKKYFHRKPSHPWKGDPLCEHFVVQLAEWDSLPKWPITSFPGSGVTWTRQLIEGVTGIYTGSVYTGDPSPVLLAGKENDNTDDPLCGCTIIDKDHEATITTLGLASYFELLHRYVMKFLFTSLSSLSSYILRGSSKGV</sequence>
<dbReference type="PANTHER" id="PTHR45964:SF9">
    <property type="entry name" value="SULFOTRANSFERASE"/>
    <property type="match status" value="1"/>
</dbReference>
<dbReference type="Proteomes" id="UP001234178">
    <property type="component" value="Unassembled WGS sequence"/>
</dbReference>
<name>A0ABQ9Z2T4_9CRUS</name>
<organism evidence="1 2">
    <name type="scientific">Daphnia magna</name>
    <dbReference type="NCBI Taxonomy" id="35525"/>
    <lineage>
        <taxon>Eukaryota</taxon>
        <taxon>Metazoa</taxon>
        <taxon>Ecdysozoa</taxon>
        <taxon>Arthropoda</taxon>
        <taxon>Crustacea</taxon>
        <taxon>Branchiopoda</taxon>
        <taxon>Diplostraca</taxon>
        <taxon>Cladocera</taxon>
        <taxon>Anomopoda</taxon>
        <taxon>Daphniidae</taxon>
        <taxon>Daphnia</taxon>
    </lineage>
</organism>
<dbReference type="InterPro" id="IPR051589">
    <property type="entry name" value="Sialate-O-sulfotransferase"/>
</dbReference>